<dbReference type="EMBL" id="KT225520">
    <property type="protein sequence ID" value="ALD82519.1"/>
    <property type="molecule type" value="Genomic_DNA"/>
</dbReference>
<proteinExistence type="predicted"/>
<sequence>MYQSLLTLIIIVIIYVLFEILFTSLTEVGKIIMFNGEKFHRRYRKIKEIVNRQKLGFHYHQKF</sequence>
<reference evidence="2" key="1">
    <citation type="submission" date="2015-06" db="EMBL/GenBank/DDBJ databases">
        <title>Carbapenemase-producing Raoultella ornithinolytica.</title>
        <authorList>
            <person name="Sun J."/>
            <person name="Zhang F."/>
        </authorList>
    </citation>
    <scope>NUCLEOTIDE SEQUENCE</scope>
    <source>
        <strain evidence="2">RJ46C</strain>
        <plasmid evidence="2">pRJ46C</plasmid>
    </source>
</reference>
<feature type="transmembrane region" description="Helical" evidence="1">
    <location>
        <begin position="6"/>
        <end position="25"/>
    </location>
</feature>
<name>A0A0M5KJQ6_RAOOR</name>
<keyword evidence="2" id="KW-0614">Plasmid</keyword>
<keyword evidence="1" id="KW-1133">Transmembrane helix</keyword>
<keyword evidence="1" id="KW-0472">Membrane</keyword>
<evidence type="ECO:0000256" key="1">
    <source>
        <dbReference type="SAM" id="Phobius"/>
    </source>
</evidence>
<keyword evidence="1" id="KW-0812">Transmembrane</keyword>
<geneLocation type="plasmid" evidence="2">
    <name>pRJ46C</name>
</geneLocation>
<organism evidence="2">
    <name type="scientific">Raoultella ornithinolytica</name>
    <name type="common">Klebsiella ornithinolytica</name>
    <dbReference type="NCBI Taxonomy" id="54291"/>
    <lineage>
        <taxon>Bacteria</taxon>
        <taxon>Pseudomonadati</taxon>
        <taxon>Pseudomonadota</taxon>
        <taxon>Gammaproteobacteria</taxon>
        <taxon>Enterobacterales</taxon>
        <taxon>Enterobacteriaceae</taxon>
        <taxon>Klebsiella/Raoultella group</taxon>
        <taxon>Raoultella</taxon>
    </lineage>
</organism>
<evidence type="ECO:0000313" key="2">
    <source>
        <dbReference type="EMBL" id="ALD82519.1"/>
    </source>
</evidence>
<dbReference type="AlphaFoldDB" id="A0A0M5KJQ6"/>
<accession>A0A0M5KJQ6</accession>
<protein>
    <submittedName>
        <fullName evidence="2">Uncharacterized protein</fullName>
    </submittedName>
</protein>